<name>A0A645J9B4_9ZZZZ</name>
<organism evidence="1">
    <name type="scientific">bioreactor metagenome</name>
    <dbReference type="NCBI Taxonomy" id="1076179"/>
    <lineage>
        <taxon>unclassified sequences</taxon>
        <taxon>metagenomes</taxon>
        <taxon>ecological metagenomes</taxon>
    </lineage>
</organism>
<dbReference type="EMBL" id="VSSQ01134652">
    <property type="protein sequence ID" value="MPN59987.1"/>
    <property type="molecule type" value="Genomic_DNA"/>
</dbReference>
<protein>
    <submittedName>
        <fullName evidence="1">Uncharacterized protein</fullName>
    </submittedName>
</protein>
<dbReference type="AlphaFoldDB" id="A0A645J9B4"/>
<proteinExistence type="predicted"/>
<evidence type="ECO:0000313" key="1">
    <source>
        <dbReference type="EMBL" id="MPN59987.1"/>
    </source>
</evidence>
<sequence length="131" mass="15543">MFNGFEQNLCRKNFCIRTKIFRTVLNQIPGHKNPREILVFNANPWKRLVVLHHHIIKRLMFLDQVIFKEKCVVLAVYHSCFQPVYFPDHDFGSVAGKIFVEVRKDPFLQIFCFSHIQKLPVFIIITVNSRI</sequence>
<reference evidence="1" key="1">
    <citation type="submission" date="2019-08" db="EMBL/GenBank/DDBJ databases">
        <authorList>
            <person name="Kucharzyk K."/>
            <person name="Murdoch R.W."/>
            <person name="Higgins S."/>
            <person name="Loffler F."/>
        </authorList>
    </citation>
    <scope>NUCLEOTIDE SEQUENCE</scope>
</reference>
<accession>A0A645J9B4</accession>
<comment type="caution">
    <text evidence="1">The sequence shown here is derived from an EMBL/GenBank/DDBJ whole genome shotgun (WGS) entry which is preliminary data.</text>
</comment>
<gene>
    <name evidence="1" type="ORF">SDC9_207710</name>
</gene>